<evidence type="ECO:0000256" key="2">
    <source>
        <dbReference type="ARBA" id="ARBA00008064"/>
    </source>
</evidence>
<dbReference type="Pfam" id="PF13953">
    <property type="entry name" value="PapC_C"/>
    <property type="match status" value="1"/>
</dbReference>
<evidence type="ECO:0000259" key="11">
    <source>
        <dbReference type="Pfam" id="PF13954"/>
    </source>
</evidence>
<dbReference type="InterPro" id="IPR025885">
    <property type="entry name" value="PapC_N"/>
</dbReference>
<dbReference type="PANTHER" id="PTHR30451">
    <property type="entry name" value="OUTER MEMBRANE USHER PROTEIN"/>
    <property type="match status" value="1"/>
</dbReference>
<sequence length="828" mass="92048">MTNLNTSKTLLALFITLACSSPATADDAVEFNTAVLDASDRQNVDLQRFSEGNYVAPGEYLLDVHINGQEIAQQQIHYITDADHPHKTVACLSAEQLDLLALKEEALTYVRARSERCLDISHLPGIVLNNSAGVLDITIPQAWMKYSDPNWTPPERWDNGIAGLIFDYNLSGQATRYQQDGGSYQSLSGYGQTGFNIGAWRFRSQYQANYTSDTQGTRFDWDQFYAYRPLPMLAAKLTLGEIYLNSQLFDSIRFTGANLASDERMLPPNLQGYAPQVHGIARSNAKVTVSQQQRVIYQTTVPAGPFNIEDLRSSVRGTLDVRVEEQDGTVQTFQVNTADIPYLTRPGYVRYNTSVGKPSRYNHDLQGPTFYSGDFSWGVSNAWSLYGGALLTGNRYNAWSVGIGRDLSLLGALSADVTQSISRVKDQNQQKGLSFKLSYAKTFDEYNSAITFAGYRFSQRNFRSFSQFLDEQYENNDSSGREKEMYTLTGNKTFFADDPRLATTLYLTYAHQNYWDRRSQDRYGLSVGHTFSFAGVEGVSANLAAYRSEYQGKRDDSLSLSLSIPWRDGRSTEYQLQNSGNRTSQMVSYSDNRDRNNPWRIRAGLSDEGRTAFDGYYQHRSMMAELESNVSWQQDRYLSVGGTVRGGFTATRHGAALHNSQASMNTARVMVDTDGVANVPLNGEQAHSNRYGIAVVPDIVSYNSFDTRIDVDAMDEDIAATKAIVTSTLTEGAIGYQRFAVAQGEKMMAMLRLADGSAPPFGAEVFNANGVSVAMVMDNGESWIAGVKPDETLSVVWGGRTQCHLQVPRQINPQGNVLLPCQFSQPAK</sequence>
<dbReference type="InterPro" id="IPR037224">
    <property type="entry name" value="PapC_N_sf"/>
</dbReference>
<reference evidence="12 13" key="1">
    <citation type="submission" date="2024-04" db="EMBL/GenBank/DDBJ databases">
        <title>Two novel Raoultella species associated with bleeding cankers of broadleaf hosts, Raoultella scottia sp. nov. and Raoultella lignicola sp. nov.</title>
        <authorList>
            <person name="Brady C.L."/>
        </authorList>
    </citation>
    <scope>NUCLEOTIDE SEQUENCE [LARGE SCALE GENOMIC DNA]</scope>
    <source>
        <strain evidence="12 13">TW_WC1a.1</strain>
    </source>
</reference>
<feature type="signal peptide" evidence="9">
    <location>
        <begin position="1"/>
        <end position="25"/>
    </location>
</feature>
<keyword evidence="4" id="KW-1134">Transmembrane beta strand</keyword>
<evidence type="ECO:0000313" key="12">
    <source>
        <dbReference type="EMBL" id="MEL0551980.1"/>
    </source>
</evidence>
<accession>A0ABU9F7L3</accession>
<dbReference type="Proteomes" id="UP001312893">
    <property type="component" value="Unassembled WGS sequence"/>
</dbReference>
<dbReference type="InterPro" id="IPR043142">
    <property type="entry name" value="PapC-like_C_sf"/>
</dbReference>
<dbReference type="EMBL" id="JARXNK020000102">
    <property type="protein sequence ID" value="MEL0551980.1"/>
    <property type="molecule type" value="Genomic_DNA"/>
</dbReference>
<dbReference type="SUPFAM" id="SSF141729">
    <property type="entry name" value="FimD N-terminal domain-like"/>
    <property type="match status" value="1"/>
</dbReference>
<evidence type="ECO:0000256" key="8">
    <source>
        <dbReference type="ARBA" id="ARBA00023237"/>
    </source>
</evidence>
<feature type="domain" description="PapC-like C-terminal" evidence="10">
    <location>
        <begin position="750"/>
        <end position="806"/>
    </location>
</feature>
<dbReference type="Gene3D" id="2.60.40.2070">
    <property type="match status" value="1"/>
</dbReference>
<gene>
    <name evidence="12" type="ORF">QFI96_009730</name>
</gene>
<evidence type="ECO:0000256" key="1">
    <source>
        <dbReference type="ARBA" id="ARBA00004571"/>
    </source>
</evidence>
<organism evidence="12 13">
    <name type="scientific">Raoultella lignicola</name>
    <dbReference type="NCBI Taxonomy" id="3040939"/>
    <lineage>
        <taxon>Bacteria</taxon>
        <taxon>Pseudomonadati</taxon>
        <taxon>Pseudomonadota</taxon>
        <taxon>Gammaproteobacteria</taxon>
        <taxon>Enterobacterales</taxon>
        <taxon>Enterobacteriaceae</taxon>
        <taxon>Klebsiella/Raoultella group</taxon>
        <taxon>Raoultella</taxon>
    </lineage>
</organism>
<evidence type="ECO:0000256" key="7">
    <source>
        <dbReference type="ARBA" id="ARBA00023136"/>
    </source>
</evidence>
<evidence type="ECO:0000259" key="10">
    <source>
        <dbReference type="Pfam" id="PF13953"/>
    </source>
</evidence>
<dbReference type="PANTHER" id="PTHR30451:SF10">
    <property type="entry name" value="OUTER MEMBRANE USHER PROTEIN YFCU-RELATED"/>
    <property type="match status" value="1"/>
</dbReference>
<evidence type="ECO:0000313" key="13">
    <source>
        <dbReference type="Proteomes" id="UP001312893"/>
    </source>
</evidence>
<name>A0ABU9F7L3_9ENTR</name>
<comment type="caution">
    <text evidence="12">The sequence shown here is derived from an EMBL/GenBank/DDBJ whole genome shotgun (WGS) entry which is preliminary data.</text>
</comment>
<dbReference type="InterPro" id="IPR000015">
    <property type="entry name" value="Fimb_usher"/>
</dbReference>
<keyword evidence="13" id="KW-1185">Reference proteome</keyword>
<comment type="subcellular location">
    <subcellularLocation>
        <location evidence="1">Cell outer membrane</location>
        <topology evidence="1">Multi-pass membrane protein</topology>
    </subcellularLocation>
</comment>
<protein>
    <submittedName>
        <fullName evidence="12">Fimbria/pilus outer membrane usher protein</fullName>
    </submittedName>
</protein>
<keyword evidence="6 9" id="KW-0732">Signal</keyword>
<evidence type="ECO:0000256" key="9">
    <source>
        <dbReference type="SAM" id="SignalP"/>
    </source>
</evidence>
<evidence type="ECO:0000256" key="6">
    <source>
        <dbReference type="ARBA" id="ARBA00022729"/>
    </source>
</evidence>
<dbReference type="RefSeq" id="WP_123757813.1">
    <property type="nucleotide sequence ID" value="NZ_JARXNK020000102.1"/>
</dbReference>
<dbReference type="Gene3D" id="3.10.20.410">
    <property type="match status" value="1"/>
</dbReference>
<dbReference type="InterPro" id="IPR025949">
    <property type="entry name" value="PapC-like_C"/>
</dbReference>
<keyword evidence="5" id="KW-0812">Transmembrane</keyword>
<feature type="chain" id="PRO_5046867480" evidence="9">
    <location>
        <begin position="26"/>
        <end position="828"/>
    </location>
</feature>
<comment type="similarity">
    <text evidence="2">Belongs to the fimbrial export usher family.</text>
</comment>
<evidence type="ECO:0000256" key="5">
    <source>
        <dbReference type="ARBA" id="ARBA00022692"/>
    </source>
</evidence>
<evidence type="ECO:0000256" key="3">
    <source>
        <dbReference type="ARBA" id="ARBA00022448"/>
    </source>
</evidence>
<evidence type="ECO:0000256" key="4">
    <source>
        <dbReference type="ARBA" id="ARBA00022452"/>
    </source>
</evidence>
<dbReference type="Gene3D" id="2.60.40.2610">
    <property type="entry name" value="Outer membrane usher protein FimD, plug domain"/>
    <property type="match status" value="1"/>
</dbReference>
<dbReference type="InterPro" id="IPR042186">
    <property type="entry name" value="FimD_plug_dom"/>
</dbReference>
<proteinExistence type="inferred from homology"/>
<keyword evidence="7" id="KW-0472">Membrane</keyword>
<feature type="domain" description="PapC N-terminal" evidence="11">
    <location>
        <begin position="30"/>
        <end position="171"/>
    </location>
</feature>
<dbReference type="Gene3D" id="2.60.40.3110">
    <property type="match status" value="1"/>
</dbReference>
<keyword evidence="3" id="KW-0813">Transport</keyword>
<dbReference type="Pfam" id="PF13954">
    <property type="entry name" value="PapC_N"/>
    <property type="match status" value="1"/>
</dbReference>
<keyword evidence="8" id="KW-0998">Cell outer membrane</keyword>
<dbReference type="Pfam" id="PF00577">
    <property type="entry name" value="Usher"/>
    <property type="match status" value="1"/>
</dbReference>